<evidence type="ECO:0000256" key="2">
    <source>
        <dbReference type="SAM" id="MobiDB-lite"/>
    </source>
</evidence>
<evidence type="ECO:0000313" key="7">
    <source>
        <dbReference type="RefSeq" id="XP_018086615.1"/>
    </source>
</evidence>
<dbReference type="PANTHER" id="PTHR14435">
    <property type="entry name" value="ZINC FINGER PROTEIN 106"/>
    <property type="match status" value="1"/>
</dbReference>
<dbReference type="Gene3D" id="2.130.10.10">
    <property type="entry name" value="YVTN repeat-like/Quinoprotein amine dehydrogenase"/>
    <property type="match status" value="2"/>
</dbReference>
<feature type="compositionally biased region" description="Basic residues" evidence="2">
    <location>
        <begin position="1292"/>
        <end position="1305"/>
    </location>
</feature>
<dbReference type="InterPro" id="IPR013087">
    <property type="entry name" value="Znf_C2H2_type"/>
</dbReference>
<dbReference type="SMART" id="SM00355">
    <property type="entry name" value="ZnF_C2H2"/>
    <property type="match status" value="4"/>
</dbReference>
<dbReference type="GeneID" id="432232"/>
<dbReference type="GO" id="GO:0017124">
    <property type="term" value="F:SH3 domain binding"/>
    <property type="evidence" value="ECO:0007669"/>
    <property type="project" value="TreeGrafter"/>
</dbReference>
<dbReference type="FunFam" id="2.130.10.10:FF:000711">
    <property type="entry name" value="Zinc finger protein 106"/>
    <property type="match status" value="1"/>
</dbReference>
<dbReference type="RefSeq" id="XP_018086615.1">
    <property type="nucleotide sequence ID" value="XM_018231126.2"/>
</dbReference>
<keyword evidence="1" id="KW-0677">Repeat</keyword>
<dbReference type="InterPro" id="IPR015943">
    <property type="entry name" value="WD40/YVTN_repeat-like_dom_sf"/>
</dbReference>
<dbReference type="Xenbase" id="XB-GENE-6255743">
    <property type="gene designation" value="znf106.L"/>
</dbReference>
<dbReference type="SUPFAM" id="SSF50978">
    <property type="entry name" value="WD40 repeat-like"/>
    <property type="match status" value="1"/>
</dbReference>
<feature type="compositionally biased region" description="Basic and acidic residues" evidence="2">
    <location>
        <begin position="779"/>
        <end position="788"/>
    </location>
</feature>
<dbReference type="KEGG" id="xla:432232"/>
<dbReference type="InterPro" id="IPR042622">
    <property type="entry name" value="Znf106"/>
</dbReference>
<evidence type="ECO:0000313" key="8">
    <source>
        <dbReference type="RefSeq" id="XP_018086616.1"/>
    </source>
</evidence>
<dbReference type="CTD" id="432232"/>
<feature type="compositionally biased region" description="Basic and acidic residues" evidence="2">
    <location>
        <begin position="388"/>
        <end position="402"/>
    </location>
</feature>
<dbReference type="GO" id="GO:0016020">
    <property type="term" value="C:membrane"/>
    <property type="evidence" value="ECO:0000318"/>
    <property type="project" value="GO_Central"/>
</dbReference>
<accession>A0A8J0TD69</accession>
<proteinExistence type="predicted"/>
<feature type="compositionally biased region" description="Polar residues" evidence="2">
    <location>
        <begin position="1417"/>
        <end position="1426"/>
    </location>
</feature>
<dbReference type="InterPro" id="IPR001680">
    <property type="entry name" value="WD40_rpt"/>
</dbReference>
<keyword evidence="4" id="KW-1185">Reference proteome</keyword>
<evidence type="ECO:0000313" key="9">
    <source>
        <dbReference type="RefSeq" id="XP_018086617.1"/>
    </source>
</evidence>
<feature type="region of interest" description="Disordered" evidence="2">
    <location>
        <begin position="751"/>
        <end position="793"/>
    </location>
</feature>
<feature type="region of interest" description="Disordered" evidence="2">
    <location>
        <begin position="538"/>
        <end position="558"/>
    </location>
</feature>
<feature type="compositionally biased region" description="Acidic residues" evidence="2">
    <location>
        <begin position="72"/>
        <end position="86"/>
    </location>
</feature>
<feature type="region of interest" description="Disordered" evidence="2">
    <location>
        <begin position="1258"/>
        <end position="1310"/>
    </location>
</feature>
<feature type="compositionally biased region" description="Low complexity" evidence="2">
    <location>
        <begin position="321"/>
        <end position="332"/>
    </location>
</feature>
<feature type="compositionally biased region" description="Polar residues" evidence="2">
    <location>
        <begin position="1339"/>
        <end position="1356"/>
    </location>
</feature>
<reference evidence="5 6" key="1">
    <citation type="submission" date="2022-04" db="UniProtKB">
        <authorList>
            <consortium name="RefSeq"/>
        </authorList>
    </citation>
    <scope>IDENTIFICATION</scope>
    <source>
        <strain evidence="5 6">J_2021</strain>
        <tissue evidence="5 6">Erythrocytes</tissue>
    </source>
</reference>
<dbReference type="GO" id="GO:0008286">
    <property type="term" value="P:insulin receptor signaling pathway"/>
    <property type="evidence" value="ECO:0000318"/>
    <property type="project" value="GO_Central"/>
</dbReference>
<feature type="compositionally biased region" description="Polar residues" evidence="2">
    <location>
        <begin position="275"/>
        <end position="291"/>
    </location>
</feature>
<gene>
    <name evidence="5 6 7 8 9 10 11" type="primary">znf106.L</name>
</gene>
<feature type="region of interest" description="Disordered" evidence="2">
    <location>
        <begin position="433"/>
        <end position="458"/>
    </location>
</feature>
<feature type="compositionally biased region" description="Low complexity" evidence="2">
    <location>
        <begin position="346"/>
        <end position="359"/>
    </location>
</feature>
<dbReference type="InterPro" id="IPR018391">
    <property type="entry name" value="PQQ_b-propeller_rpt"/>
</dbReference>
<dbReference type="InterPro" id="IPR036236">
    <property type="entry name" value="Znf_C2H2_sf"/>
</dbReference>
<dbReference type="SMART" id="SM00564">
    <property type="entry name" value="PQQ"/>
    <property type="match status" value="5"/>
</dbReference>
<dbReference type="SMART" id="SM00320">
    <property type="entry name" value="WD40"/>
    <property type="match status" value="6"/>
</dbReference>
<feature type="region of interest" description="Disordered" evidence="2">
    <location>
        <begin position="1339"/>
        <end position="1369"/>
    </location>
</feature>
<dbReference type="Proteomes" id="UP000186698">
    <property type="component" value="Chromosome 8L"/>
</dbReference>
<dbReference type="AGR" id="Xenbase:XB-GENE-6255743"/>
<evidence type="ECO:0000313" key="10">
    <source>
        <dbReference type="RefSeq" id="XP_041429243.1"/>
    </source>
</evidence>
<feature type="region of interest" description="Disordered" evidence="2">
    <location>
        <begin position="67"/>
        <end position="86"/>
    </location>
</feature>
<feature type="domain" description="C2H2-type" evidence="3">
    <location>
        <begin position="1758"/>
        <end position="1781"/>
    </location>
</feature>
<evidence type="ECO:0000313" key="11">
    <source>
        <dbReference type="Xenbase" id="XB-GENE-6255743"/>
    </source>
</evidence>
<evidence type="ECO:0000313" key="4">
    <source>
        <dbReference type="Proteomes" id="UP000186698"/>
    </source>
</evidence>
<dbReference type="PROSITE" id="PS00028">
    <property type="entry name" value="ZINC_FINGER_C2H2_1"/>
    <property type="match status" value="1"/>
</dbReference>
<dbReference type="GO" id="GO:0003723">
    <property type="term" value="F:RNA binding"/>
    <property type="evidence" value="ECO:0007669"/>
    <property type="project" value="InterPro"/>
</dbReference>
<dbReference type="OrthoDB" id="10002522at2759"/>
<dbReference type="GO" id="GO:0005829">
    <property type="term" value="C:cytosol"/>
    <property type="evidence" value="ECO:0000318"/>
    <property type="project" value="GO_Central"/>
</dbReference>
<dbReference type="CDD" id="cd00200">
    <property type="entry name" value="WD40"/>
    <property type="match status" value="1"/>
</dbReference>
<dbReference type="PANTHER" id="PTHR14435:SF2">
    <property type="entry name" value="ZINC FINGER PROTEIN 106"/>
    <property type="match status" value="1"/>
</dbReference>
<feature type="region of interest" description="Disordered" evidence="2">
    <location>
        <begin position="304"/>
        <end position="409"/>
    </location>
</feature>
<feature type="compositionally biased region" description="Polar residues" evidence="2">
    <location>
        <begin position="1262"/>
        <end position="1281"/>
    </location>
</feature>
<organism evidence="8">
    <name type="scientific">Xenopus laevis</name>
    <name type="common">African clawed frog</name>
    <dbReference type="NCBI Taxonomy" id="8355"/>
    <lineage>
        <taxon>Eukaryota</taxon>
        <taxon>Metazoa</taxon>
        <taxon>Chordata</taxon>
        <taxon>Craniata</taxon>
        <taxon>Vertebrata</taxon>
        <taxon>Euteleostomi</taxon>
        <taxon>Amphibia</taxon>
        <taxon>Batrachia</taxon>
        <taxon>Anura</taxon>
        <taxon>Pipoidea</taxon>
        <taxon>Pipidae</taxon>
        <taxon>Xenopodinae</taxon>
        <taxon>Xenopus</taxon>
        <taxon>Xenopus</taxon>
    </lineage>
</organism>
<dbReference type="Pfam" id="PF00400">
    <property type="entry name" value="WD40"/>
    <property type="match status" value="5"/>
</dbReference>
<dbReference type="RefSeq" id="XP_041429243.1">
    <property type="nucleotide sequence ID" value="XM_041573309.1"/>
</dbReference>
<feature type="compositionally biased region" description="Polar residues" evidence="2">
    <location>
        <begin position="985"/>
        <end position="996"/>
    </location>
</feature>
<dbReference type="FunFam" id="2.130.10.10:FF:001471">
    <property type="entry name" value="Zinc finger protein 106"/>
    <property type="match status" value="1"/>
</dbReference>
<dbReference type="InterPro" id="IPR036322">
    <property type="entry name" value="WD40_repeat_dom_sf"/>
</dbReference>
<feature type="region of interest" description="Disordered" evidence="2">
    <location>
        <begin position="268"/>
        <end position="291"/>
    </location>
</feature>
<dbReference type="RefSeq" id="XP_018086614.1">
    <property type="nucleotide sequence ID" value="XM_018231125.2"/>
</dbReference>
<feature type="compositionally biased region" description="Basic residues" evidence="2">
    <location>
        <begin position="768"/>
        <end position="778"/>
    </location>
</feature>
<feature type="compositionally biased region" description="Polar residues" evidence="2">
    <location>
        <begin position="538"/>
        <end position="556"/>
    </location>
</feature>
<protein>
    <submittedName>
        <fullName evidence="5 6">Zinc finger protein 106 isoform X1</fullName>
    </submittedName>
</protein>
<feature type="region of interest" description="Disordered" evidence="2">
    <location>
        <begin position="971"/>
        <end position="1011"/>
    </location>
</feature>
<dbReference type="RefSeq" id="XP_018086616.1">
    <property type="nucleotide sequence ID" value="XM_018231127.2"/>
</dbReference>
<evidence type="ECO:0000259" key="3">
    <source>
        <dbReference type="PROSITE" id="PS00028"/>
    </source>
</evidence>
<feature type="compositionally biased region" description="Polar residues" evidence="2">
    <location>
        <begin position="360"/>
        <end position="378"/>
    </location>
</feature>
<evidence type="ECO:0000313" key="6">
    <source>
        <dbReference type="RefSeq" id="XP_018086614.1"/>
    </source>
</evidence>
<feature type="region of interest" description="Disordered" evidence="2">
    <location>
        <begin position="1414"/>
        <end position="1470"/>
    </location>
</feature>
<sequence>MVRERECILCHIVSSSKKEMDEHMRSMLHHRELENIRGRDCSHECGVCQVTVVGLSTYAKHISSQLHKDNVDAQEQEEEKEEAEQEYFDKELIQLIKQRNEQSRLEEISSLSKGHKPDGKQQRLENHVSFNDLGAQAWHRCDPTKRSWQWQNECYANNRQGNYLHPALTVNPNMHIGGPRGQASWNTNGPSNHRLNHNQNGGSWHSNAGGTANWQHRGTGGNFHWYPEGNGNFPNQHPRNCGGNWPNIHYSSNNWNFGDVAETFPRGRNRPLENCDSTQDNDSGWNNHCTSSTFNKSRSLWKIKDKKSGARQSDLSDHQSAPKPARQRAPQPARKRAPQPTPAPTSQPARQPANQPPQNTNKVSSQDGNDFTSDTVPDNNLFGFTVSDKTKSKPVLSKDKPLRWAPYPSQKGAEALQPFPKSLDTNLPFQFSEVSNSDANTDKAENVSNPQTGEDQTKPDTYVDVCCTKKTDQADLKCTRMPSLKSSLRSVPDFKSSLKKDGKNTLKMAKLLFPLSFEERQSGLSALNLETRPTFKLHSSSKNLKNNHRTQGSSQKEPVETLGEVLQKAKEMLENSQAVQSHYFSPPKDNLIDQNLIANVPNYPPKTKYISEDKLGNGGQNQPSSNKATILDNEHPCDSVRVQDANSEKTEGMLGNVANFLDICTKSDPNTFSIEPKIDSFRPQYMPSTEEENEDNDVTHQRQDSNDVETFENVSDLELQKGASNSSGSVLPELSKLGLPASFQRDLTRHISSRSKTGSHLPEPNLHNARRIRNVSGHRKSETDKDSGLKPTLRQILNASRRGINWEQVIQHVTKKKQELGKGLPRFGIEMVAHVQSEQEGLDFDEDTELSIENFPWEGICARKRSLSESSIAIDKVSVYDIFNGRESESCRERSIATIQGTLEQMGPNASSTFMLQPKKEDDDVPISFATNFNAQSDLPLAETFQSQNIATADCPCTLQSANEDVHQRAGDASAVSPNMDAGTDSCTSGTELNDGQGTGKKRRATGDASYSEIPCLERKTKRRKIRGRKERSQVDQLLNISLREEQLNNSLLSVDNDLHQSRATLQAAYLEVQRLLVLKQQITSEMSKMRTQRIHILQGLQGSYEPANECNPRPQASVVSPGSAFNHLVETPPYDAPCVAPRSSFVPSPVQSVTPPNFATPDSSVIIKQEPMSHEGEEKSISTAADCPVTSPMSIATVCLSEQANTLPMVKNKSLQKPRISETPPPASELLPVNCKQERYSSDYTTLTEKTSPLEALSMPTCPQKTNNNSTGQATEQPVESTLAVMETRSAKKKKKLRKKKTLRAAHVPENSDTEQDIYTGKPVRKVRSRRCSKETVVSTSTSLEQELDATTQEIEQNKDNNESDSNVEIVEIPLRQFEVVPIDCDSEDYYDDEEKPDSPFNMDVVNSRQIHSDANEVTSTSEIGTNFREESLTSSTEYRRVSLRGSKNSSAEVSSEPGEDEEPTEGKFEGHTASVNTIQIFGGLLYTCSADKTVRAYNLTTRQCVAVFEGHTSKVNCLVVTCMPRKTASLFTGSSDHTIRCYSVKSREFQAEWNVGERVLCFHTRWKTLFAGLANGNVVTFSVKSKKQIDVFECHGPRAVSCMATAQEGARKLLLVGSYDCTISVRDACNGLLLRTLEGHTKTVLCMRVVNDLVFSGSSDQSVHAHNIHTGELVRIYKGHNHAVTVVCILGKVMVTACLDKFVRVYDLQSHERLQVYGGHSDMIMCMTIHKNMIYSGCYDGSVQAVHLNLLQNFRCWWHGCSLTFGVVDHLKQHLLTDHTNPNFQTLKCRWKNCDFTARRGSKQDAVGHIEHHAEECNHINA</sequence>
<dbReference type="SUPFAM" id="SSF57667">
    <property type="entry name" value="beta-beta-alpha zinc fingers"/>
    <property type="match status" value="1"/>
</dbReference>
<dbReference type="RefSeq" id="XP_018086617.1">
    <property type="nucleotide sequence ID" value="XM_018231128.2"/>
</dbReference>
<evidence type="ECO:0000256" key="1">
    <source>
        <dbReference type="ARBA" id="ARBA00022737"/>
    </source>
</evidence>
<name>A0A8J0TD69_XENLA</name>
<feature type="region of interest" description="Disordered" evidence="2">
    <location>
        <begin position="613"/>
        <end position="635"/>
    </location>
</feature>
<dbReference type="RefSeq" id="XP_018086612.1">
    <property type="nucleotide sequence ID" value="XM_018231123.2"/>
</dbReference>
<evidence type="ECO:0000313" key="5">
    <source>
        <dbReference type="RefSeq" id="XP_018086612.1"/>
    </source>
</evidence>